<keyword evidence="15" id="KW-1185">Reference proteome</keyword>
<evidence type="ECO:0000313" key="15">
    <source>
        <dbReference type="Proteomes" id="UP001497623"/>
    </source>
</evidence>
<dbReference type="PANTHER" id="PTHR10003">
    <property type="entry name" value="SUPEROXIDE DISMUTASE CU-ZN -RELATED"/>
    <property type="match status" value="1"/>
</dbReference>
<organism evidence="14 15">
    <name type="scientific">Meganyctiphanes norvegica</name>
    <name type="common">Northern krill</name>
    <name type="synonym">Thysanopoda norvegica</name>
    <dbReference type="NCBI Taxonomy" id="48144"/>
    <lineage>
        <taxon>Eukaryota</taxon>
        <taxon>Metazoa</taxon>
        <taxon>Ecdysozoa</taxon>
        <taxon>Arthropoda</taxon>
        <taxon>Crustacea</taxon>
        <taxon>Multicrustacea</taxon>
        <taxon>Malacostraca</taxon>
        <taxon>Eumalacostraca</taxon>
        <taxon>Eucarida</taxon>
        <taxon>Euphausiacea</taxon>
        <taxon>Euphausiidae</taxon>
        <taxon>Meganyctiphanes</taxon>
    </lineage>
</organism>
<comment type="cofactor">
    <cofactor evidence="2">
        <name>Zn(2+)</name>
        <dbReference type="ChEBI" id="CHEBI:29105"/>
    </cofactor>
</comment>
<evidence type="ECO:0000256" key="10">
    <source>
        <dbReference type="ARBA" id="ARBA00023157"/>
    </source>
</evidence>
<dbReference type="Proteomes" id="UP001497623">
    <property type="component" value="Unassembled WGS sequence"/>
</dbReference>
<dbReference type="Pfam" id="PF00080">
    <property type="entry name" value="Sod_Cu"/>
    <property type="match status" value="1"/>
</dbReference>
<comment type="catalytic activity">
    <reaction evidence="11">
        <text>2 superoxide + 2 H(+) = H2O2 + O2</text>
        <dbReference type="Rhea" id="RHEA:20696"/>
        <dbReference type="ChEBI" id="CHEBI:15378"/>
        <dbReference type="ChEBI" id="CHEBI:15379"/>
        <dbReference type="ChEBI" id="CHEBI:16240"/>
        <dbReference type="ChEBI" id="CHEBI:18421"/>
        <dbReference type="EC" id="1.15.1.1"/>
    </reaction>
</comment>
<evidence type="ECO:0000256" key="9">
    <source>
        <dbReference type="ARBA" id="ARBA00023008"/>
    </source>
</evidence>
<evidence type="ECO:0000256" key="7">
    <source>
        <dbReference type="ARBA" id="ARBA00022862"/>
    </source>
</evidence>
<dbReference type="InterPro" id="IPR036423">
    <property type="entry name" value="SOD-like_Cu/Zn_dom_sf"/>
</dbReference>
<name>A0AAV2RGS8_MEGNR</name>
<evidence type="ECO:0000256" key="6">
    <source>
        <dbReference type="ARBA" id="ARBA00022833"/>
    </source>
</evidence>
<dbReference type="InterPro" id="IPR001424">
    <property type="entry name" value="SOD_Cu_Zn_dom"/>
</dbReference>
<evidence type="ECO:0000259" key="13">
    <source>
        <dbReference type="Pfam" id="PF00080"/>
    </source>
</evidence>
<accession>A0AAV2RGS8</accession>
<dbReference type="GO" id="GO:0004784">
    <property type="term" value="F:superoxide dismutase activity"/>
    <property type="evidence" value="ECO:0007669"/>
    <property type="project" value="UniProtKB-EC"/>
</dbReference>
<dbReference type="InterPro" id="IPR024134">
    <property type="entry name" value="SOD_Cu/Zn_/chaperone"/>
</dbReference>
<gene>
    <name evidence="14" type="ORF">MNOR_LOCUS25070</name>
</gene>
<comment type="similarity">
    <text evidence="3">Belongs to the Cu-Zn superoxide dismutase family.</text>
</comment>
<dbReference type="EMBL" id="CAXKWB010023514">
    <property type="protein sequence ID" value="CAL4125346.1"/>
    <property type="molecule type" value="Genomic_DNA"/>
</dbReference>
<dbReference type="SUPFAM" id="SSF49329">
    <property type="entry name" value="Cu,Zn superoxide dismutase-like"/>
    <property type="match status" value="1"/>
</dbReference>
<evidence type="ECO:0000256" key="4">
    <source>
        <dbReference type="ARBA" id="ARBA00012682"/>
    </source>
</evidence>
<evidence type="ECO:0000256" key="8">
    <source>
        <dbReference type="ARBA" id="ARBA00023002"/>
    </source>
</evidence>
<feature type="signal peptide" evidence="12">
    <location>
        <begin position="1"/>
        <end position="23"/>
    </location>
</feature>
<protein>
    <recommendedName>
        <fullName evidence="4">superoxide dismutase</fullName>
        <ecNumber evidence="4">1.15.1.1</ecNumber>
    </recommendedName>
</protein>
<keyword evidence="7" id="KW-0049">Antioxidant</keyword>
<dbReference type="PRINTS" id="PR00068">
    <property type="entry name" value="CUZNDISMTASE"/>
</dbReference>
<sequence>MPVISSLWCWSVLVVCMSRGVFTRSRESGRVVHLVNNNVPSFLYFNTAPGDTRQGEIRNNVVNFHEKTFHIKIYPFKPLAIVERRAAVVFSGRVEGTLSFTQSQPPIGKVEIEGVIRNLTPGLHGIHIHELGDIRAGCGAVGAHYNPYDRSHGGPSDLVRHIGDLGNIEADNQGIAYVNITDTTITLLGPRSVMARAIVVKEASDNFGRGDHVDRLNTGNSGAPVGCGVIGYA</sequence>
<evidence type="ECO:0000256" key="12">
    <source>
        <dbReference type="SAM" id="SignalP"/>
    </source>
</evidence>
<dbReference type="FunFam" id="2.60.40.200:FF:000013">
    <property type="entry name" value="Superoxide dismutase [Cu-Zn]"/>
    <property type="match status" value="1"/>
</dbReference>
<evidence type="ECO:0000256" key="2">
    <source>
        <dbReference type="ARBA" id="ARBA00001947"/>
    </source>
</evidence>
<comment type="cofactor">
    <cofactor evidence="1">
        <name>Cu cation</name>
        <dbReference type="ChEBI" id="CHEBI:23378"/>
    </cofactor>
</comment>
<evidence type="ECO:0000256" key="3">
    <source>
        <dbReference type="ARBA" id="ARBA00010457"/>
    </source>
</evidence>
<keyword evidence="8" id="KW-0560">Oxidoreductase</keyword>
<dbReference type="GO" id="GO:0005507">
    <property type="term" value="F:copper ion binding"/>
    <property type="evidence" value="ECO:0007669"/>
    <property type="project" value="InterPro"/>
</dbReference>
<evidence type="ECO:0000256" key="5">
    <source>
        <dbReference type="ARBA" id="ARBA00022723"/>
    </source>
</evidence>
<feature type="chain" id="PRO_5043875659" description="superoxide dismutase" evidence="12">
    <location>
        <begin position="24"/>
        <end position="233"/>
    </location>
</feature>
<evidence type="ECO:0000313" key="14">
    <source>
        <dbReference type="EMBL" id="CAL4125346.1"/>
    </source>
</evidence>
<dbReference type="EC" id="1.15.1.1" evidence="4"/>
<feature type="domain" description="Superoxide dismutase copper/zinc binding" evidence="13">
    <location>
        <begin position="94"/>
        <end position="230"/>
    </location>
</feature>
<reference evidence="14 15" key="1">
    <citation type="submission" date="2024-05" db="EMBL/GenBank/DDBJ databases">
        <authorList>
            <person name="Wallberg A."/>
        </authorList>
    </citation>
    <scope>NUCLEOTIDE SEQUENCE [LARGE SCALE GENOMIC DNA]</scope>
</reference>
<dbReference type="Gene3D" id="2.60.40.200">
    <property type="entry name" value="Superoxide dismutase, copper/zinc binding domain"/>
    <property type="match status" value="1"/>
</dbReference>
<comment type="caution">
    <text evidence="14">The sequence shown here is derived from an EMBL/GenBank/DDBJ whole genome shotgun (WGS) entry which is preliminary data.</text>
</comment>
<evidence type="ECO:0000256" key="11">
    <source>
        <dbReference type="ARBA" id="ARBA00049204"/>
    </source>
</evidence>
<evidence type="ECO:0000256" key="1">
    <source>
        <dbReference type="ARBA" id="ARBA00001935"/>
    </source>
</evidence>
<keyword evidence="6" id="KW-0862">Zinc</keyword>
<keyword evidence="9" id="KW-0186">Copper</keyword>
<proteinExistence type="inferred from homology"/>
<keyword evidence="10" id="KW-1015">Disulfide bond</keyword>
<keyword evidence="12" id="KW-0732">Signal</keyword>
<dbReference type="AlphaFoldDB" id="A0AAV2RGS8"/>
<dbReference type="CDD" id="cd00305">
    <property type="entry name" value="Cu-Zn_Superoxide_Dismutase"/>
    <property type="match status" value="1"/>
</dbReference>
<keyword evidence="5" id="KW-0479">Metal-binding</keyword>